<evidence type="ECO:0000259" key="6">
    <source>
        <dbReference type="PROSITE" id="PS50931"/>
    </source>
</evidence>
<proteinExistence type="inferred from homology"/>
<dbReference type="InterPro" id="IPR036390">
    <property type="entry name" value="WH_DNA-bd_sf"/>
</dbReference>
<dbReference type="GeneID" id="93435208"/>
<dbReference type="InterPro" id="IPR005119">
    <property type="entry name" value="LysR_subst-bd"/>
</dbReference>
<dbReference type="Proteomes" id="UP000218067">
    <property type="component" value="Chromosome"/>
</dbReference>
<feature type="domain" description="HTH lysR-type" evidence="6">
    <location>
        <begin position="2"/>
        <end position="59"/>
    </location>
</feature>
<protein>
    <submittedName>
        <fullName evidence="7">Putative regulatory protein</fullName>
    </submittedName>
</protein>
<keyword evidence="5" id="KW-0804">Transcription</keyword>
<dbReference type="AlphaFoldDB" id="A0A1B4XYL8"/>
<keyword evidence="3" id="KW-0238">DNA-binding</keyword>
<reference evidence="7 8" key="1">
    <citation type="submission" date="2016-08" db="EMBL/GenBank/DDBJ databases">
        <title>Complete genome sequence of Mycobacterium shinshuense, a subspecies of M. ulcerans.</title>
        <authorList>
            <person name="Yoshida M."/>
            <person name="Ogura Y."/>
            <person name="Hayashi T."/>
            <person name="Hoshino Y."/>
        </authorList>
    </citation>
    <scope>NUCLEOTIDE SEQUENCE [LARGE SCALE GENOMIC DNA]</scope>
    <source>
        <strain evidence="8">ATCC 33728</strain>
    </source>
</reference>
<evidence type="ECO:0000256" key="3">
    <source>
        <dbReference type="ARBA" id="ARBA00023125"/>
    </source>
</evidence>
<dbReference type="SUPFAM" id="SSF53850">
    <property type="entry name" value="Periplasmic binding protein-like II"/>
    <property type="match status" value="1"/>
</dbReference>
<dbReference type="PANTHER" id="PTHR30346:SF29">
    <property type="entry name" value="LYSR SUBSTRATE-BINDING"/>
    <property type="match status" value="1"/>
</dbReference>
<dbReference type="EMBL" id="AP017624">
    <property type="protein sequence ID" value="BAV39904.1"/>
    <property type="molecule type" value="Genomic_DNA"/>
</dbReference>
<dbReference type="CDD" id="cd00090">
    <property type="entry name" value="HTH_ARSR"/>
    <property type="match status" value="1"/>
</dbReference>
<dbReference type="Gene3D" id="3.40.190.10">
    <property type="entry name" value="Periplasmic binding protein-like II"/>
    <property type="match status" value="2"/>
</dbReference>
<evidence type="ECO:0000256" key="4">
    <source>
        <dbReference type="ARBA" id="ARBA00023159"/>
    </source>
</evidence>
<dbReference type="SUPFAM" id="SSF46785">
    <property type="entry name" value="Winged helix' DNA-binding domain"/>
    <property type="match status" value="1"/>
</dbReference>
<gene>
    <name evidence="7" type="ORF">SHTP_0535</name>
</gene>
<dbReference type="GO" id="GO:0003677">
    <property type="term" value="F:DNA binding"/>
    <property type="evidence" value="ECO:0007669"/>
    <property type="project" value="UniProtKB-KW"/>
</dbReference>
<dbReference type="Pfam" id="PF00126">
    <property type="entry name" value="HTH_1"/>
    <property type="match status" value="1"/>
</dbReference>
<sequence>MIDPHRLRILRAVVAEGSIGGAAAALGCTPSAVSQHIAVLQREIGLTLVEKVGRGIAPTDAGATLAAESAAVFDGLSRLDGLVADLRHGRAGTLRVSYFASAGAAWMPAVIATISSEYPAVRLDLRLVELADAEDAAPDVEINVAGMPGTELSNYDTAALVTEDYVVVVGAGNSLAERDSVTPRELAGEPWIDNDVARGNCRENLLRACTAAGFTPCFRVETHDYVTAVRFVAAGVGLTVVPRLALIDLPAGVRTVAISEPTPRRTIVVRRHHRARNNVVAGRVLELIHQQAVRTHGPAVEALA</sequence>
<dbReference type="RefSeq" id="WP_096369695.1">
    <property type="nucleotide sequence ID" value="NZ_AP017624.1"/>
</dbReference>
<organism evidence="7 8">
    <name type="scientific">Mycobacterium ulcerans subsp. shinshuense</name>
    <dbReference type="NCBI Taxonomy" id="1124626"/>
    <lineage>
        <taxon>Bacteria</taxon>
        <taxon>Bacillati</taxon>
        <taxon>Actinomycetota</taxon>
        <taxon>Actinomycetes</taxon>
        <taxon>Mycobacteriales</taxon>
        <taxon>Mycobacteriaceae</taxon>
        <taxon>Mycobacterium</taxon>
        <taxon>Mycobacterium ulcerans group</taxon>
    </lineage>
</organism>
<evidence type="ECO:0000256" key="2">
    <source>
        <dbReference type="ARBA" id="ARBA00023015"/>
    </source>
</evidence>
<dbReference type="InterPro" id="IPR000847">
    <property type="entry name" value="LysR_HTH_N"/>
</dbReference>
<dbReference type="PANTHER" id="PTHR30346">
    <property type="entry name" value="TRANSCRIPTIONAL DUAL REGULATOR HCAR-RELATED"/>
    <property type="match status" value="1"/>
</dbReference>
<evidence type="ECO:0000256" key="1">
    <source>
        <dbReference type="ARBA" id="ARBA00009437"/>
    </source>
</evidence>
<dbReference type="InterPro" id="IPR011991">
    <property type="entry name" value="ArsR-like_HTH"/>
</dbReference>
<evidence type="ECO:0000256" key="5">
    <source>
        <dbReference type="ARBA" id="ARBA00023163"/>
    </source>
</evidence>
<keyword evidence="4" id="KW-0010">Activator</keyword>
<dbReference type="GO" id="GO:0003700">
    <property type="term" value="F:DNA-binding transcription factor activity"/>
    <property type="evidence" value="ECO:0007669"/>
    <property type="project" value="InterPro"/>
</dbReference>
<accession>A0A1B4XYL8</accession>
<dbReference type="PROSITE" id="PS50931">
    <property type="entry name" value="HTH_LYSR"/>
    <property type="match status" value="1"/>
</dbReference>
<evidence type="ECO:0000313" key="7">
    <source>
        <dbReference type="EMBL" id="BAV39904.1"/>
    </source>
</evidence>
<dbReference type="InterPro" id="IPR036388">
    <property type="entry name" value="WH-like_DNA-bd_sf"/>
</dbReference>
<comment type="similarity">
    <text evidence="1">Belongs to the LysR transcriptional regulatory family.</text>
</comment>
<dbReference type="GO" id="GO:0032993">
    <property type="term" value="C:protein-DNA complex"/>
    <property type="evidence" value="ECO:0007669"/>
    <property type="project" value="TreeGrafter"/>
</dbReference>
<dbReference type="PROSITE" id="PS51257">
    <property type="entry name" value="PROKAR_LIPOPROTEIN"/>
    <property type="match status" value="1"/>
</dbReference>
<dbReference type="Gene3D" id="1.10.10.10">
    <property type="entry name" value="Winged helix-like DNA-binding domain superfamily/Winged helix DNA-binding domain"/>
    <property type="match status" value="1"/>
</dbReference>
<name>A0A1B4XYL8_MYCUL</name>
<dbReference type="Pfam" id="PF03466">
    <property type="entry name" value="LysR_substrate"/>
    <property type="match status" value="1"/>
</dbReference>
<evidence type="ECO:0000313" key="8">
    <source>
        <dbReference type="Proteomes" id="UP000218067"/>
    </source>
</evidence>
<keyword evidence="2" id="KW-0805">Transcription regulation</keyword>